<evidence type="ECO:0000256" key="1">
    <source>
        <dbReference type="SAM" id="MobiDB-lite"/>
    </source>
</evidence>
<dbReference type="EnsemblProtists" id="EKX49829">
    <property type="protein sequence ID" value="EKX49829"/>
    <property type="gene ID" value="GUITHDRAFT_104224"/>
</dbReference>
<feature type="region of interest" description="Disordered" evidence="1">
    <location>
        <begin position="26"/>
        <end position="75"/>
    </location>
</feature>
<reference evidence="2 4" key="1">
    <citation type="journal article" date="2012" name="Nature">
        <title>Algal genomes reveal evolutionary mosaicism and the fate of nucleomorphs.</title>
        <authorList>
            <consortium name="DOE Joint Genome Institute"/>
            <person name="Curtis B.A."/>
            <person name="Tanifuji G."/>
            <person name="Burki F."/>
            <person name="Gruber A."/>
            <person name="Irimia M."/>
            <person name="Maruyama S."/>
            <person name="Arias M.C."/>
            <person name="Ball S.G."/>
            <person name="Gile G.H."/>
            <person name="Hirakawa Y."/>
            <person name="Hopkins J.F."/>
            <person name="Kuo A."/>
            <person name="Rensing S.A."/>
            <person name="Schmutz J."/>
            <person name="Symeonidi A."/>
            <person name="Elias M."/>
            <person name="Eveleigh R.J."/>
            <person name="Herman E.K."/>
            <person name="Klute M.J."/>
            <person name="Nakayama T."/>
            <person name="Obornik M."/>
            <person name="Reyes-Prieto A."/>
            <person name="Armbrust E.V."/>
            <person name="Aves S.J."/>
            <person name="Beiko R.G."/>
            <person name="Coutinho P."/>
            <person name="Dacks J.B."/>
            <person name="Durnford D.G."/>
            <person name="Fast N.M."/>
            <person name="Green B.R."/>
            <person name="Grisdale C.J."/>
            <person name="Hempel F."/>
            <person name="Henrissat B."/>
            <person name="Hoppner M.P."/>
            <person name="Ishida K."/>
            <person name="Kim E."/>
            <person name="Koreny L."/>
            <person name="Kroth P.G."/>
            <person name="Liu Y."/>
            <person name="Malik S.B."/>
            <person name="Maier U.G."/>
            <person name="McRose D."/>
            <person name="Mock T."/>
            <person name="Neilson J.A."/>
            <person name="Onodera N.T."/>
            <person name="Poole A.M."/>
            <person name="Pritham E.J."/>
            <person name="Richards T.A."/>
            <person name="Rocap G."/>
            <person name="Roy S.W."/>
            <person name="Sarai C."/>
            <person name="Schaack S."/>
            <person name="Shirato S."/>
            <person name="Slamovits C.H."/>
            <person name="Spencer D.F."/>
            <person name="Suzuki S."/>
            <person name="Worden A.Z."/>
            <person name="Zauner S."/>
            <person name="Barry K."/>
            <person name="Bell C."/>
            <person name="Bharti A.K."/>
            <person name="Crow J.A."/>
            <person name="Grimwood J."/>
            <person name="Kramer R."/>
            <person name="Lindquist E."/>
            <person name="Lucas S."/>
            <person name="Salamov A."/>
            <person name="McFadden G.I."/>
            <person name="Lane C.E."/>
            <person name="Keeling P.J."/>
            <person name="Gray M.W."/>
            <person name="Grigoriev I.V."/>
            <person name="Archibald J.M."/>
        </authorList>
    </citation>
    <scope>NUCLEOTIDE SEQUENCE</scope>
    <source>
        <strain evidence="2 4">CCMP2712</strain>
    </source>
</reference>
<reference evidence="3" key="3">
    <citation type="submission" date="2015-06" db="UniProtKB">
        <authorList>
            <consortium name="EnsemblProtists"/>
        </authorList>
    </citation>
    <scope>IDENTIFICATION</scope>
</reference>
<name>L1JNJ4_GUITC</name>
<organism evidence="2">
    <name type="scientific">Guillardia theta (strain CCMP2712)</name>
    <name type="common">Cryptophyte</name>
    <dbReference type="NCBI Taxonomy" id="905079"/>
    <lineage>
        <taxon>Eukaryota</taxon>
        <taxon>Cryptophyceae</taxon>
        <taxon>Pyrenomonadales</taxon>
        <taxon>Geminigeraceae</taxon>
        <taxon>Guillardia</taxon>
    </lineage>
</organism>
<proteinExistence type="predicted"/>
<reference evidence="4" key="2">
    <citation type="submission" date="2012-11" db="EMBL/GenBank/DDBJ databases">
        <authorList>
            <person name="Kuo A."/>
            <person name="Curtis B.A."/>
            <person name="Tanifuji G."/>
            <person name="Burki F."/>
            <person name="Gruber A."/>
            <person name="Irimia M."/>
            <person name="Maruyama S."/>
            <person name="Arias M.C."/>
            <person name="Ball S.G."/>
            <person name="Gile G.H."/>
            <person name="Hirakawa Y."/>
            <person name="Hopkins J.F."/>
            <person name="Rensing S.A."/>
            <person name="Schmutz J."/>
            <person name="Symeonidi A."/>
            <person name="Elias M."/>
            <person name="Eveleigh R.J."/>
            <person name="Herman E.K."/>
            <person name="Klute M.J."/>
            <person name="Nakayama T."/>
            <person name="Obornik M."/>
            <person name="Reyes-Prieto A."/>
            <person name="Armbrust E.V."/>
            <person name="Aves S.J."/>
            <person name="Beiko R.G."/>
            <person name="Coutinho P."/>
            <person name="Dacks J.B."/>
            <person name="Durnford D.G."/>
            <person name="Fast N.M."/>
            <person name="Green B.R."/>
            <person name="Grisdale C."/>
            <person name="Hempe F."/>
            <person name="Henrissat B."/>
            <person name="Hoppner M.P."/>
            <person name="Ishida K.-I."/>
            <person name="Kim E."/>
            <person name="Koreny L."/>
            <person name="Kroth P.G."/>
            <person name="Liu Y."/>
            <person name="Malik S.-B."/>
            <person name="Maier U.G."/>
            <person name="McRose D."/>
            <person name="Mock T."/>
            <person name="Neilson J.A."/>
            <person name="Onodera N.T."/>
            <person name="Poole A.M."/>
            <person name="Pritham E.J."/>
            <person name="Richards T.A."/>
            <person name="Rocap G."/>
            <person name="Roy S.W."/>
            <person name="Sarai C."/>
            <person name="Schaack S."/>
            <person name="Shirato S."/>
            <person name="Slamovits C.H."/>
            <person name="Spencer D.F."/>
            <person name="Suzuki S."/>
            <person name="Worden A.Z."/>
            <person name="Zauner S."/>
            <person name="Barry K."/>
            <person name="Bell C."/>
            <person name="Bharti A.K."/>
            <person name="Crow J.A."/>
            <person name="Grimwood J."/>
            <person name="Kramer R."/>
            <person name="Lindquist E."/>
            <person name="Lucas S."/>
            <person name="Salamov A."/>
            <person name="McFadden G.I."/>
            <person name="Lane C.E."/>
            <person name="Keeling P.J."/>
            <person name="Gray M.W."/>
            <person name="Grigoriev I.V."/>
            <person name="Archibald J.M."/>
        </authorList>
    </citation>
    <scope>NUCLEOTIDE SEQUENCE</scope>
    <source>
        <strain evidence="4">CCMP2712</strain>
    </source>
</reference>
<sequence>MERKIDDLGRRMEHMQDGMDKLLRVFGGDRMGREGSEQGKKAENSNGTEVGKQENGSEEKVRLRPQPEDVKMSWSPARKQLRYEVGADFASVKETSEVLEAKKLIASEEDDEEEEEEEREEEDDDEPMDVDTPQTGNGRRMVMRVNGMKTSGVICCSRRV</sequence>
<dbReference type="KEGG" id="gtt:GUITHDRAFT_104224"/>
<dbReference type="AlphaFoldDB" id="L1JNJ4"/>
<feature type="compositionally biased region" description="Basic and acidic residues" evidence="1">
    <location>
        <begin position="51"/>
        <end position="71"/>
    </location>
</feature>
<feature type="compositionally biased region" description="Acidic residues" evidence="1">
    <location>
        <begin position="107"/>
        <end position="129"/>
    </location>
</feature>
<dbReference type="HOGENOM" id="CLU_1655503_0_0_1"/>
<feature type="region of interest" description="Disordered" evidence="1">
    <location>
        <begin position="101"/>
        <end position="145"/>
    </location>
</feature>
<dbReference type="Proteomes" id="UP000011087">
    <property type="component" value="Unassembled WGS sequence"/>
</dbReference>
<keyword evidence="4" id="KW-1185">Reference proteome</keyword>
<protein>
    <submittedName>
        <fullName evidence="2 3">Uncharacterized protein</fullName>
    </submittedName>
</protein>
<accession>L1JNJ4</accession>
<evidence type="ECO:0000313" key="3">
    <source>
        <dbReference type="EnsemblProtists" id="EKX49829"/>
    </source>
</evidence>
<dbReference type="EMBL" id="JH992980">
    <property type="protein sequence ID" value="EKX49829.1"/>
    <property type="molecule type" value="Genomic_DNA"/>
</dbReference>
<evidence type="ECO:0000313" key="4">
    <source>
        <dbReference type="Proteomes" id="UP000011087"/>
    </source>
</evidence>
<evidence type="ECO:0000313" key="2">
    <source>
        <dbReference type="EMBL" id="EKX49829.1"/>
    </source>
</evidence>
<feature type="compositionally biased region" description="Basic and acidic residues" evidence="1">
    <location>
        <begin position="30"/>
        <end position="43"/>
    </location>
</feature>
<dbReference type="GeneID" id="17306701"/>
<dbReference type="RefSeq" id="XP_005836809.1">
    <property type="nucleotide sequence ID" value="XM_005836752.1"/>
</dbReference>
<dbReference type="PaxDb" id="55529-EKX49829"/>
<gene>
    <name evidence="2" type="ORF">GUITHDRAFT_104224</name>
</gene>